<organism evidence="3">
    <name type="scientific">Agrobacterium tumefaciens</name>
    <dbReference type="NCBI Taxonomy" id="358"/>
    <lineage>
        <taxon>Bacteria</taxon>
        <taxon>Pseudomonadati</taxon>
        <taxon>Pseudomonadota</taxon>
        <taxon>Alphaproteobacteria</taxon>
        <taxon>Hyphomicrobiales</taxon>
        <taxon>Rhizobiaceae</taxon>
        <taxon>Rhizobium/Agrobacterium group</taxon>
        <taxon>Agrobacterium</taxon>
        <taxon>Agrobacterium tumefaciens complex</taxon>
    </lineage>
</organism>
<evidence type="ECO:0000259" key="2">
    <source>
        <dbReference type="Pfam" id="PF01408"/>
    </source>
</evidence>
<reference evidence="3" key="1">
    <citation type="journal article" date="2001" name="DNA Res.">
        <title>Genome analysis of Agrobacterium tumefaciens: construction of physical maps for linear and circular chromosomal DNAs, determination of copy number ratio and mapping of chromosomal virulence genes.</title>
        <authorList>
            <person name="Suzuki K."/>
            <person name="Iwata K."/>
            <person name="Yoshida K."/>
        </authorList>
    </citation>
    <scope>NUCLEOTIDE SEQUENCE</scope>
    <source>
        <strain evidence="3">MAFF301001</strain>
    </source>
</reference>
<dbReference type="GO" id="GO:0000166">
    <property type="term" value="F:nucleotide binding"/>
    <property type="evidence" value="ECO:0007669"/>
    <property type="project" value="InterPro"/>
</dbReference>
<keyword evidence="1" id="KW-0560">Oxidoreductase</keyword>
<dbReference type="InterPro" id="IPR036291">
    <property type="entry name" value="NAD(P)-bd_dom_sf"/>
</dbReference>
<dbReference type="EMBL" id="AB074877">
    <property type="protein sequence ID" value="BAB96545.1"/>
    <property type="molecule type" value="Genomic_DNA"/>
</dbReference>
<evidence type="ECO:0000313" key="3">
    <source>
        <dbReference type="EMBL" id="BAB96545.1"/>
    </source>
</evidence>
<feature type="domain" description="Gfo/Idh/MocA-like oxidoreductase N-terminal" evidence="2">
    <location>
        <begin position="2"/>
        <end position="93"/>
    </location>
</feature>
<evidence type="ECO:0000256" key="1">
    <source>
        <dbReference type="ARBA" id="ARBA00023002"/>
    </source>
</evidence>
<accession>Q8L119</accession>
<reference evidence="3" key="3">
    <citation type="journal article" date="2003" name="J. Bacteriol.">
        <title>Structural and functional analysis of a putative gene cluster for palatinose transport on the linear chromosome of Agrobacterium tumefaciens MAFF301001.</title>
        <authorList>
            <person name="De Costa D.M."/>
            <person name="Suzuki K."/>
            <person name="Yoshida K."/>
        </authorList>
    </citation>
    <scope>NUCLEOTIDE SEQUENCE</scope>
    <source>
        <strain evidence="3">MAFF301001</strain>
    </source>
</reference>
<dbReference type="PANTHER" id="PTHR43818">
    <property type="entry name" value="BCDNA.GH03377"/>
    <property type="match status" value="1"/>
</dbReference>
<dbReference type="Pfam" id="PF01408">
    <property type="entry name" value="GFO_IDH_MocA"/>
    <property type="match status" value="1"/>
</dbReference>
<sequence>MRLLILGTGGMANNHATYFSQIPGVELVAAVDVDDVVVRGFALRHNIPLSFTSLDDAIAWGEFDAAANVTPDAIHHPTSLKLLAAGKHVFCEKRWRKTTPRPPKWPMPQKKRALLPWSTSPIAMSPPCRRHAKWCWPARSARCAIWKPPISRAGSFPRPGATG</sequence>
<dbReference type="InterPro" id="IPR050463">
    <property type="entry name" value="Gfo/Idh/MocA_oxidrdct_glycsds"/>
</dbReference>
<dbReference type="Gene3D" id="3.40.50.720">
    <property type="entry name" value="NAD(P)-binding Rossmann-like Domain"/>
    <property type="match status" value="1"/>
</dbReference>
<dbReference type="GO" id="GO:0016491">
    <property type="term" value="F:oxidoreductase activity"/>
    <property type="evidence" value="ECO:0007669"/>
    <property type="project" value="UniProtKB-KW"/>
</dbReference>
<dbReference type="InterPro" id="IPR000683">
    <property type="entry name" value="Gfo/Idh/MocA-like_OxRdtase_N"/>
</dbReference>
<name>Q8L119_AGRTU</name>
<dbReference type="PANTHER" id="PTHR43818:SF11">
    <property type="entry name" value="BCDNA.GH03377"/>
    <property type="match status" value="1"/>
</dbReference>
<protein>
    <submittedName>
        <fullName evidence="3">Homologous to N terminal region of the thuB gene of Sinorhizobium meliloti</fullName>
    </submittedName>
</protein>
<proteinExistence type="predicted"/>
<reference evidence="3" key="2">
    <citation type="journal article" date="2001" name="Genes Genet. Syst.">
        <title>Genome analysis of Agrobacterium tumefaciens: linkage map and genetic features of the left region of the linear chromosome.</title>
        <authorList>
            <person name="De Costa D.M."/>
            <person name="Suzuki K."/>
            <person name="Satou M."/>
            <person name="Yoshida K."/>
        </authorList>
    </citation>
    <scope>NUCLEOTIDE SEQUENCE</scope>
    <source>
        <strain evidence="3">MAFF301001</strain>
    </source>
</reference>
<dbReference type="SUPFAM" id="SSF51735">
    <property type="entry name" value="NAD(P)-binding Rossmann-fold domains"/>
    <property type="match status" value="1"/>
</dbReference>
<dbReference type="AlphaFoldDB" id="Q8L119"/>